<accession>A0AA87Y183</accession>
<proteinExistence type="predicted"/>
<dbReference type="Proteomes" id="UP000619512">
    <property type="component" value="Unassembled WGS sequence"/>
</dbReference>
<protein>
    <submittedName>
        <fullName evidence="1">Uncharacterized protein</fullName>
    </submittedName>
</protein>
<sequence length="174" mass="18425">MLPLLGMRVLAEAIPISSGPKGNTDLIYLYIFLHLLPALPAITRPLVAAGEGTGVVKVPTMNESTIKTAALGVEHATAAALAAILDDEIMPATAALQELTQRNNELLTRGDDAIRESLGRQAVVLEALFYRLLQSAAAAKRNDVTAVALRSAINTQKSLLTTLGALKQMRSEDA</sequence>
<reference evidence="1" key="2">
    <citation type="submission" date="2022-12" db="EMBL/GenBank/DDBJ databases">
        <authorList>
            <person name="Sun Q."/>
            <person name="Kim S."/>
        </authorList>
    </citation>
    <scope>NUCLEOTIDE SEQUENCE</scope>
    <source>
        <strain evidence="1">KCTC 12344</strain>
    </source>
</reference>
<evidence type="ECO:0000313" key="1">
    <source>
        <dbReference type="EMBL" id="GGY73097.1"/>
    </source>
</evidence>
<evidence type="ECO:0000313" key="2">
    <source>
        <dbReference type="Proteomes" id="UP000619512"/>
    </source>
</evidence>
<dbReference type="EMBL" id="BMWW01000001">
    <property type="protein sequence ID" value="GGY73097.1"/>
    <property type="molecule type" value="Genomic_DNA"/>
</dbReference>
<dbReference type="AlphaFoldDB" id="A0AA87Y183"/>
<organism evidence="1 2">
    <name type="scientific">Pseudoduganella plicata</name>
    <dbReference type="NCBI Taxonomy" id="321984"/>
    <lineage>
        <taxon>Bacteria</taxon>
        <taxon>Pseudomonadati</taxon>
        <taxon>Pseudomonadota</taxon>
        <taxon>Betaproteobacteria</taxon>
        <taxon>Burkholderiales</taxon>
        <taxon>Oxalobacteraceae</taxon>
        <taxon>Telluria group</taxon>
        <taxon>Pseudoduganella</taxon>
    </lineage>
</organism>
<gene>
    <name evidence="1" type="ORF">GCM10007388_01450</name>
</gene>
<reference evidence="1" key="1">
    <citation type="journal article" date="2014" name="Int. J. Syst. Evol. Microbiol.">
        <title>Complete genome sequence of Corynebacterium casei LMG S-19264T (=DSM 44701T), isolated from a smear-ripened cheese.</title>
        <authorList>
            <consortium name="US DOE Joint Genome Institute (JGI-PGF)"/>
            <person name="Walter F."/>
            <person name="Albersmeier A."/>
            <person name="Kalinowski J."/>
            <person name="Ruckert C."/>
        </authorList>
    </citation>
    <scope>NUCLEOTIDE SEQUENCE</scope>
    <source>
        <strain evidence="1">KCTC 12344</strain>
    </source>
</reference>
<name>A0AA87Y183_9BURK</name>
<comment type="caution">
    <text evidence="1">The sequence shown here is derived from an EMBL/GenBank/DDBJ whole genome shotgun (WGS) entry which is preliminary data.</text>
</comment>